<dbReference type="RefSeq" id="WP_091114532.1">
    <property type="nucleotide sequence ID" value="NZ_FMHY01000002.1"/>
</dbReference>
<dbReference type="PANTHER" id="PTHR43132:SF8">
    <property type="entry name" value="HTH-TYPE TRANSCRIPTIONAL REGULATOR KMTR"/>
    <property type="match status" value="1"/>
</dbReference>
<evidence type="ECO:0000256" key="1">
    <source>
        <dbReference type="ARBA" id="ARBA00023015"/>
    </source>
</evidence>
<dbReference type="CDD" id="cd00090">
    <property type="entry name" value="HTH_ARSR"/>
    <property type="match status" value="1"/>
</dbReference>
<accession>A0A1C6TTW0</accession>
<keyword evidence="3" id="KW-0804">Transcription</keyword>
<gene>
    <name evidence="5" type="ORF">GA0070604_0865</name>
</gene>
<evidence type="ECO:0000313" key="5">
    <source>
        <dbReference type="EMBL" id="SCL45242.1"/>
    </source>
</evidence>
<dbReference type="Gene3D" id="1.10.10.10">
    <property type="entry name" value="Winged helix-like DNA-binding domain superfamily/Winged helix DNA-binding domain"/>
    <property type="match status" value="1"/>
</dbReference>
<evidence type="ECO:0000256" key="3">
    <source>
        <dbReference type="ARBA" id="ARBA00023163"/>
    </source>
</evidence>
<keyword evidence="6" id="KW-1185">Reference proteome</keyword>
<dbReference type="STRING" id="227316.GA0070604_0865"/>
<dbReference type="PANTHER" id="PTHR43132">
    <property type="entry name" value="ARSENICAL RESISTANCE OPERON REPRESSOR ARSR-RELATED"/>
    <property type="match status" value="1"/>
</dbReference>
<dbReference type="SMART" id="SM00418">
    <property type="entry name" value="HTH_ARSR"/>
    <property type="match status" value="1"/>
</dbReference>
<dbReference type="InterPro" id="IPR036388">
    <property type="entry name" value="WH-like_DNA-bd_sf"/>
</dbReference>
<dbReference type="InterPro" id="IPR051011">
    <property type="entry name" value="Metal_resp_trans_reg"/>
</dbReference>
<evidence type="ECO:0000256" key="2">
    <source>
        <dbReference type="ARBA" id="ARBA00023125"/>
    </source>
</evidence>
<keyword evidence="2" id="KW-0238">DNA-binding</keyword>
<reference evidence="6" key="1">
    <citation type="submission" date="2016-06" db="EMBL/GenBank/DDBJ databases">
        <authorList>
            <person name="Varghese N."/>
            <person name="Submissions Spin"/>
        </authorList>
    </citation>
    <scope>NUCLEOTIDE SEQUENCE [LARGE SCALE GENOMIC DNA]</scope>
    <source>
        <strain evidence="6">DSM 44814</strain>
    </source>
</reference>
<dbReference type="InterPro" id="IPR011991">
    <property type="entry name" value="ArsR-like_HTH"/>
</dbReference>
<dbReference type="EMBL" id="FMHY01000002">
    <property type="protein sequence ID" value="SCL45242.1"/>
    <property type="molecule type" value="Genomic_DNA"/>
</dbReference>
<sequence>MLKIIFTSEDVLRTRVAPAADPIWELVLSLHLLQGRRRDPLLSEWRRGMSRNLRNARAAERFRLLLALNPPRGYFPDFLTPYASRDGFQAGLEAVRGTPVDLMRRDLIRLAEENPLPAPAAALARGEPEVLHHLTDSMARYHSLAVTPYWPRIQAAVEADRARRARAMLDGGTEGLLASLRPGMRYADGVLEVLDYPDSRELHLEGRGLLLVPSFFCAPTPVALLDPTLPPVLVYPVDRLGGLGTTTGPGAGGNPDGTREALAALLGRTRAAVLEAADDGCTTGEVARRLSISAASASQHTTVLRNAGLLVSHRDRNTVLHTLTPLGRAVLDA</sequence>
<dbReference type="InterPro" id="IPR036390">
    <property type="entry name" value="WH_DNA-bd_sf"/>
</dbReference>
<evidence type="ECO:0000259" key="4">
    <source>
        <dbReference type="SMART" id="SM00418"/>
    </source>
</evidence>
<proteinExistence type="predicted"/>
<keyword evidence="1" id="KW-0805">Transcription regulation</keyword>
<dbReference type="GO" id="GO:0003700">
    <property type="term" value="F:DNA-binding transcription factor activity"/>
    <property type="evidence" value="ECO:0007669"/>
    <property type="project" value="InterPro"/>
</dbReference>
<name>A0A1C6TTW0_9ACTN</name>
<dbReference type="InterPro" id="IPR001845">
    <property type="entry name" value="HTH_ArsR_DNA-bd_dom"/>
</dbReference>
<dbReference type="SUPFAM" id="SSF46785">
    <property type="entry name" value="Winged helix' DNA-binding domain"/>
    <property type="match status" value="1"/>
</dbReference>
<dbReference type="AlphaFoldDB" id="A0A1C6TTW0"/>
<protein>
    <submittedName>
        <fullName evidence="5">Helix-turn-helix domain-containing protein</fullName>
    </submittedName>
</protein>
<dbReference type="Proteomes" id="UP000199696">
    <property type="component" value="Unassembled WGS sequence"/>
</dbReference>
<organism evidence="5 6">
    <name type="scientific">Micromonospora eburnea</name>
    <dbReference type="NCBI Taxonomy" id="227316"/>
    <lineage>
        <taxon>Bacteria</taxon>
        <taxon>Bacillati</taxon>
        <taxon>Actinomycetota</taxon>
        <taxon>Actinomycetes</taxon>
        <taxon>Micromonosporales</taxon>
        <taxon>Micromonosporaceae</taxon>
        <taxon>Micromonospora</taxon>
    </lineage>
</organism>
<evidence type="ECO:0000313" key="6">
    <source>
        <dbReference type="Proteomes" id="UP000199696"/>
    </source>
</evidence>
<dbReference type="OrthoDB" id="3808065at2"/>
<feature type="domain" description="HTH arsR-type" evidence="4">
    <location>
        <begin position="260"/>
        <end position="332"/>
    </location>
</feature>
<dbReference type="GO" id="GO:0003677">
    <property type="term" value="F:DNA binding"/>
    <property type="evidence" value="ECO:0007669"/>
    <property type="project" value="UniProtKB-KW"/>
</dbReference>